<sequence>MIPESSEIAMDGSTGRGAVGILPCLTTGEAPDERDPSPIQEAARPVCAPEKEPDISGCLLHNHIMYVPACAVQTLCSSASINHALSLWLRVTSLVAPTHGVQRSLARLPGRLQSMWMPSEEGVRQRPRTSSSTDTEADAARDTLLSDGPDRRNPPPCNTSQAMSMRRTRRRFEGTSSRHAAYVPLEWHRPRARPSCSRPETRLGDAERPRRRCGSTSASLQSYIAARHCAPGQDNRKPAIRTSIRSPSLITLISSPPRTAMNGPTALHELSRVASLVKRRRRNKSVRRLVDEGNTTQLFRMRQRRAEFITGTARADGSRYAAQKS</sequence>
<evidence type="ECO:0000313" key="1">
    <source>
        <dbReference type="EMBL" id="KAJ2989633.1"/>
    </source>
</evidence>
<gene>
    <name evidence="1" type="ORF">NUW54_g8720</name>
</gene>
<reference evidence="1" key="1">
    <citation type="submission" date="2022-08" db="EMBL/GenBank/DDBJ databases">
        <title>Genome Sequence of Pycnoporus sanguineus.</title>
        <authorList>
            <person name="Buettner E."/>
        </authorList>
    </citation>
    <scope>NUCLEOTIDE SEQUENCE</scope>
    <source>
        <strain evidence="1">CG-C14</strain>
    </source>
</reference>
<dbReference type="EMBL" id="JANSHE010002761">
    <property type="protein sequence ID" value="KAJ2989633.1"/>
    <property type="molecule type" value="Genomic_DNA"/>
</dbReference>
<comment type="caution">
    <text evidence="1">The sequence shown here is derived from an EMBL/GenBank/DDBJ whole genome shotgun (WGS) entry which is preliminary data.</text>
</comment>
<keyword evidence="2" id="KW-1185">Reference proteome</keyword>
<accession>A0ACC1PD03</accession>
<name>A0ACC1PD03_9APHY</name>
<evidence type="ECO:0000313" key="2">
    <source>
        <dbReference type="Proteomes" id="UP001144978"/>
    </source>
</evidence>
<proteinExistence type="predicted"/>
<organism evidence="1 2">
    <name type="scientific">Trametes sanguinea</name>
    <dbReference type="NCBI Taxonomy" id="158606"/>
    <lineage>
        <taxon>Eukaryota</taxon>
        <taxon>Fungi</taxon>
        <taxon>Dikarya</taxon>
        <taxon>Basidiomycota</taxon>
        <taxon>Agaricomycotina</taxon>
        <taxon>Agaricomycetes</taxon>
        <taxon>Polyporales</taxon>
        <taxon>Polyporaceae</taxon>
        <taxon>Trametes</taxon>
    </lineage>
</organism>
<protein>
    <submittedName>
        <fullName evidence="1">Uncharacterized protein</fullName>
    </submittedName>
</protein>
<dbReference type="Proteomes" id="UP001144978">
    <property type="component" value="Unassembled WGS sequence"/>
</dbReference>